<accession>A0A1H0HJP4</accession>
<dbReference type="CDD" id="cd07064">
    <property type="entry name" value="AlkD_like_1"/>
    <property type="match status" value="1"/>
</dbReference>
<dbReference type="Gene3D" id="1.25.10.90">
    <property type="match status" value="1"/>
</dbReference>
<dbReference type="Proteomes" id="UP000198741">
    <property type="component" value="Chromosome I"/>
</dbReference>
<protein>
    <submittedName>
        <fullName evidence="1">3-methyladenine DNA glycosylase AlkD</fullName>
    </submittedName>
</protein>
<name>A0A1H0HJP4_9ACTN</name>
<dbReference type="STRING" id="1090615.SAMN04515671_0100"/>
<dbReference type="PANTHER" id="PTHR34070">
    <property type="entry name" value="ARMADILLO-TYPE FOLD"/>
    <property type="match status" value="1"/>
</dbReference>
<dbReference type="EMBL" id="LT629710">
    <property type="protein sequence ID" value="SDO19415.1"/>
    <property type="molecule type" value="Genomic_DNA"/>
</dbReference>
<evidence type="ECO:0000313" key="1">
    <source>
        <dbReference type="EMBL" id="SDO19415.1"/>
    </source>
</evidence>
<gene>
    <name evidence="1" type="ORF">SAMN04515671_0100</name>
</gene>
<dbReference type="AlphaFoldDB" id="A0A1H0HJP4"/>
<dbReference type="InterPro" id="IPR014825">
    <property type="entry name" value="DNA_alkylation"/>
</dbReference>
<dbReference type="Pfam" id="PF08713">
    <property type="entry name" value="DNA_alkylation"/>
    <property type="match status" value="1"/>
</dbReference>
<dbReference type="RefSeq" id="WP_197676333.1">
    <property type="nucleotide sequence ID" value="NZ_LT629710.1"/>
</dbReference>
<reference evidence="1 2" key="1">
    <citation type="submission" date="2016-10" db="EMBL/GenBank/DDBJ databases">
        <authorList>
            <person name="de Groot N.N."/>
        </authorList>
    </citation>
    <scope>NUCLEOTIDE SEQUENCE [LARGE SCALE GENOMIC DNA]</scope>
    <source>
        <strain evidence="2">P4-7,KCTC 19426,CECT 7604</strain>
    </source>
</reference>
<sequence length="251" mass="28261">MDESDDFCPSRPTTMKLIHAAPGRADVTALVEDVRSTMRAQADQSCAPGMQAYMKSAMPFLGVPVPQVRAIVTERLRQEPAMTVEQLRDAAVTLWREAEFREERYAATALTRARPARGVLELLPLYQEMIVTGAWWDHVDEIARRIGELLVAHPAQIRPVLIEWSTAPDQWLRRAAILGQLGLRSATDLDLLAAVIEPNMGDREFFIRKAIGWALRDYARTDPAWVGDFVARHRAEMQPLSIREALKNVHG</sequence>
<dbReference type="PANTHER" id="PTHR34070:SF1">
    <property type="entry name" value="DNA ALKYLATION REPAIR PROTEIN"/>
    <property type="match status" value="1"/>
</dbReference>
<proteinExistence type="predicted"/>
<organism evidence="1 2">
    <name type="scientific">Nakamurella panacisegetis</name>
    <dbReference type="NCBI Taxonomy" id="1090615"/>
    <lineage>
        <taxon>Bacteria</taxon>
        <taxon>Bacillati</taxon>
        <taxon>Actinomycetota</taxon>
        <taxon>Actinomycetes</taxon>
        <taxon>Nakamurellales</taxon>
        <taxon>Nakamurellaceae</taxon>
        <taxon>Nakamurella</taxon>
    </lineage>
</organism>
<keyword evidence="2" id="KW-1185">Reference proteome</keyword>
<dbReference type="InterPro" id="IPR016024">
    <property type="entry name" value="ARM-type_fold"/>
</dbReference>
<dbReference type="SUPFAM" id="SSF48371">
    <property type="entry name" value="ARM repeat"/>
    <property type="match status" value="1"/>
</dbReference>
<evidence type="ECO:0000313" key="2">
    <source>
        <dbReference type="Proteomes" id="UP000198741"/>
    </source>
</evidence>